<dbReference type="Proteomes" id="UP000033121">
    <property type="component" value="Unassembled WGS sequence"/>
</dbReference>
<accession>A0A0E9MZB6</accession>
<name>A0A0E9MZB6_9BACT</name>
<gene>
    <name evidence="1" type="ORF">FPE01S_02_01910</name>
</gene>
<evidence type="ECO:0000313" key="2">
    <source>
        <dbReference type="Proteomes" id="UP000033121"/>
    </source>
</evidence>
<dbReference type="STRING" id="1220578.FPE01S_02_01910"/>
<dbReference type="EMBL" id="BBWV01000002">
    <property type="protein sequence ID" value="GAO43087.1"/>
    <property type="molecule type" value="Genomic_DNA"/>
</dbReference>
<evidence type="ECO:0000313" key="1">
    <source>
        <dbReference type="EMBL" id="GAO43087.1"/>
    </source>
</evidence>
<reference evidence="1 2" key="1">
    <citation type="submission" date="2015-04" db="EMBL/GenBank/DDBJ databases">
        <title>Whole genome shotgun sequence of Flavihumibacter petaseus NBRC 106054.</title>
        <authorList>
            <person name="Miyazawa S."/>
            <person name="Hosoyama A."/>
            <person name="Hashimoto M."/>
            <person name="Noguchi M."/>
            <person name="Tsuchikane K."/>
            <person name="Ohji S."/>
            <person name="Yamazoe A."/>
            <person name="Ichikawa N."/>
            <person name="Kimura A."/>
            <person name="Fujita N."/>
        </authorList>
    </citation>
    <scope>NUCLEOTIDE SEQUENCE [LARGE SCALE GENOMIC DNA]</scope>
    <source>
        <strain evidence="1 2">NBRC 106054</strain>
    </source>
</reference>
<sequence>MELIYVQLFIEGVEYRLGFMKSGNQFELLEPDDIVKRIGYPFIITRDDQGRLSWDKMPRDLAISPYEIAIALKSVFDSEETYGVI</sequence>
<comment type="caution">
    <text evidence="1">The sequence shown here is derived from an EMBL/GenBank/DDBJ whole genome shotgun (WGS) entry which is preliminary data.</text>
</comment>
<protein>
    <submittedName>
        <fullName evidence="1">Uncharacterized protein</fullName>
    </submittedName>
</protein>
<proteinExistence type="predicted"/>
<organism evidence="1 2">
    <name type="scientific">Flavihumibacter petaseus NBRC 106054</name>
    <dbReference type="NCBI Taxonomy" id="1220578"/>
    <lineage>
        <taxon>Bacteria</taxon>
        <taxon>Pseudomonadati</taxon>
        <taxon>Bacteroidota</taxon>
        <taxon>Chitinophagia</taxon>
        <taxon>Chitinophagales</taxon>
        <taxon>Chitinophagaceae</taxon>
        <taxon>Flavihumibacter</taxon>
    </lineage>
</organism>
<keyword evidence="2" id="KW-1185">Reference proteome</keyword>
<dbReference type="AlphaFoldDB" id="A0A0E9MZB6"/>